<keyword evidence="6 12" id="KW-1133">Transmembrane helix</keyword>
<evidence type="ECO:0000313" key="17">
    <source>
        <dbReference type="WBParaSite" id="GPLIN_000840900"/>
    </source>
</evidence>
<evidence type="ECO:0000256" key="12">
    <source>
        <dbReference type="RuleBase" id="RU361221"/>
    </source>
</evidence>
<dbReference type="CDD" id="cd04591">
    <property type="entry name" value="CBS_pair_voltage-gated_CLC_euk_bac"/>
    <property type="match status" value="1"/>
</dbReference>
<dbReference type="Gene3D" id="3.30.70.100">
    <property type="match status" value="2"/>
</dbReference>
<keyword evidence="4 12" id="KW-0812">Transmembrane</keyword>
<dbReference type="Pfam" id="PF07978">
    <property type="entry name" value="NIPSNAP"/>
    <property type="match status" value="1"/>
</dbReference>
<feature type="transmembrane region" description="Helical" evidence="12">
    <location>
        <begin position="173"/>
        <end position="196"/>
    </location>
</feature>
<feature type="domain" description="CBS" evidence="15">
    <location>
        <begin position="692"/>
        <end position="749"/>
    </location>
</feature>
<dbReference type="InterPro" id="IPR051280">
    <property type="entry name" value="Cl-channel/antiporter"/>
</dbReference>
<evidence type="ECO:0000256" key="8">
    <source>
        <dbReference type="ARBA" id="ARBA00023122"/>
    </source>
</evidence>
<evidence type="ECO:0000256" key="7">
    <source>
        <dbReference type="ARBA" id="ARBA00023065"/>
    </source>
</evidence>
<feature type="transmembrane region" description="Helical" evidence="12">
    <location>
        <begin position="430"/>
        <end position="449"/>
    </location>
</feature>
<feature type="domain" description="WAPL" evidence="14">
    <location>
        <begin position="779"/>
        <end position="907"/>
    </location>
</feature>
<feature type="transmembrane region" description="Helical" evidence="12">
    <location>
        <begin position="353"/>
        <end position="376"/>
    </location>
</feature>
<keyword evidence="5" id="KW-0677">Repeat</keyword>
<name>A0A183C6B4_GLOPA</name>
<protein>
    <recommendedName>
        <fullName evidence="12">Chloride channel protein</fullName>
    </recommendedName>
</protein>
<evidence type="ECO:0000256" key="11">
    <source>
        <dbReference type="PROSITE-ProRule" id="PRU00703"/>
    </source>
</evidence>
<evidence type="ECO:0000256" key="5">
    <source>
        <dbReference type="ARBA" id="ARBA00022737"/>
    </source>
</evidence>
<comment type="similarity">
    <text evidence="2">Belongs to the NipSnap family.</text>
</comment>
<evidence type="ECO:0000256" key="2">
    <source>
        <dbReference type="ARBA" id="ARBA00005291"/>
    </source>
</evidence>
<dbReference type="SUPFAM" id="SSF54909">
    <property type="entry name" value="Dimeric alpha+beta barrel"/>
    <property type="match status" value="2"/>
</dbReference>
<dbReference type="InterPro" id="IPR046342">
    <property type="entry name" value="CBS_dom_sf"/>
</dbReference>
<feature type="transmembrane region" description="Helical" evidence="12">
    <location>
        <begin position="120"/>
        <end position="143"/>
    </location>
</feature>
<dbReference type="InterPro" id="IPR012577">
    <property type="entry name" value="NIPSNAP"/>
</dbReference>
<dbReference type="InterPro" id="IPR011008">
    <property type="entry name" value="Dimeric_a/b-barrel"/>
</dbReference>
<evidence type="ECO:0000256" key="9">
    <source>
        <dbReference type="ARBA" id="ARBA00023136"/>
    </source>
</evidence>
<dbReference type="GO" id="GO:0005254">
    <property type="term" value="F:chloride channel activity"/>
    <property type="evidence" value="ECO:0007669"/>
    <property type="project" value="UniProtKB-UniRule"/>
</dbReference>
<evidence type="ECO:0000256" key="10">
    <source>
        <dbReference type="ARBA" id="ARBA00023214"/>
    </source>
</evidence>
<dbReference type="Pfam" id="PF07814">
    <property type="entry name" value="WAPL"/>
    <property type="match status" value="1"/>
</dbReference>
<dbReference type="GO" id="GO:0005765">
    <property type="term" value="C:lysosomal membrane"/>
    <property type="evidence" value="ECO:0007669"/>
    <property type="project" value="TreeGrafter"/>
</dbReference>
<dbReference type="PROSITE" id="PS51271">
    <property type="entry name" value="WAPL"/>
    <property type="match status" value="1"/>
</dbReference>
<dbReference type="InterPro" id="IPR001807">
    <property type="entry name" value="ClC"/>
</dbReference>
<keyword evidence="16" id="KW-1185">Reference proteome</keyword>
<dbReference type="SMART" id="SM00116">
    <property type="entry name" value="CBS"/>
    <property type="match status" value="2"/>
</dbReference>
<keyword evidence="7 12" id="KW-0406">Ion transport</keyword>
<evidence type="ECO:0000259" key="14">
    <source>
        <dbReference type="PROSITE" id="PS51271"/>
    </source>
</evidence>
<feature type="transmembrane region" description="Helical" evidence="12">
    <location>
        <begin position="287"/>
        <end position="313"/>
    </location>
</feature>
<keyword evidence="9 12" id="KW-0472">Membrane</keyword>
<evidence type="ECO:0000313" key="16">
    <source>
        <dbReference type="Proteomes" id="UP000050741"/>
    </source>
</evidence>
<keyword evidence="10 12" id="KW-0868">Chloride</keyword>
<dbReference type="InterPro" id="IPR011989">
    <property type="entry name" value="ARM-like"/>
</dbReference>
<comment type="subcellular location">
    <subcellularLocation>
        <location evidence="1 12">Membrane</location>
        <topology evidence="1 12">Multi-pass membrane protein</topology>
    </subcellularLocation>
</comment>
<dbReference type="SUPFAM" id="SSF54631">
    <property type="entry name" value="CBS-domain pair"/>
    <property type="match status" value="1"/>
</dbReference>
<accession>A0A183C6B4</accession>
<reference evidence="16" key="1">
    <citation type="submission" date="2014-05" db="EMBL/GenBank/DDBJ databases">
        <title>The genome and life-stage specific transcriptomes of Globodera pallida elucidate key aspects of plant parasitism by a cyst nematode.</title>
        <authorList>
            <person name="Cotton J.A."/>
            <person name="Lilley C.J."/>
            <person name="Jones L.M."/>
            <person name="Kikuchi T."/>
            <person name="Reid A.J."/>
            <person name="Thorpe P."/>
            <person name="Tsai I.J."/>
            <person name="Beasley H."/>
            <person name="Blok V."/>
            <person name="Cock P.J.A."/>
            <person name="Van den Akker S.E."/>
            <person name="Holroyd N."/>
            <person name="Hunt M."/>
            <person name="Mantelin S."/>
            <person name="Naghra H."/>
            <person name="Pain A."/>
            <person name="Palomares-Rius J.E."/>
            <person name="Zarowiecki M."/>
            <person name="Berriman M."/>
            <person name="Jones J.T."/>
            <person name="Urwin P.E."/>
        </authorList>
    </citation>
    <scope>NUCLEOTIDE SEQUENCE [LARGE SCALE GENOMIC DNA]</scope>
    <source>
        <strain evidence="16">Lindley</strain>
    </source>
</reference>
<dbReference type="InterPro" id="IPR000644">
    <property type="entry name" value="CBS_dom"/>
</dbReference>
<evidence type="ECO:0000259" key="15">
    <source>
        <dbReference type="PROSITE" id="PS51371"/>
    </source>
</evidence>
<evidence type="ECO:0000256" key="1">
    <source>
        <dbReference type="ARBA" id="ARBA00004141"/>
    </source>
</evidence>
<feature type="region of interest" description="Disordered" evidence="13">
    <location>
        <begin position="19"/>
        <end position="39"/>
    </location>
</feature>
<dbReference type="Pfam" id="PF00571">
    <property type="entry name" value="CBS"/>
    <property type="match status" value="2"/>
</dbReference>
<dbReference type="Proteomes" id="UP000050741">
    <property type="component" value="Unassembled WGS sequence"/>
</dbReference>
<evidence type="ECO:0000256" key="6">
    <source>
        <dbReference type="ARBA" id="ARBA00022989"/>
    </source>
</evidence>
<sequence length="1259" mass="141450">MSNFDAFDHHRPLISSRTGRRFSHNSLDPNEDPVSGLERVSSTSTLFLRRRREERLREQEEVRRRQFEDSRKLSDGASEHTLSEKYESLDYEIVENELYRAAEKDKGHQRKLFQKTVDRWIVCFLIGVATASVAAFIDVLVYYNSKLKFHLIINNLIHVCEEGNVGNSGCTWIILWVWALYNCAMVAVASLLVIVVSPEAIGSGIPQIKCFLNGIQIPGVVRLKTLVAKSIGVACSVSGGLAAGKEGPMIHSGAVVAAGISQGRCLTLPVDFGLFKYFRNDREKRDFVSAGAAAGVSAAFASPIGGLLLLAGFHSDDINLYFELLYESLLQATRHFVLEWEATNVYGIWELPFFMIVGVIGAASSAFIGFITLFYLRDCQPIGINPNLNEVTKLWCPKGTYSAVANLFFQNPEESVKSLFHSPSNSFRSFTLLVFAVEYFILTLWTYGLSVPSGVFIPSLLTGAAWGRLFGICVQNLFPQLGEIDPGKYALVGAAAQLGGVVRMTISLTAIIVEATKNITFGLPIMLVLMIAKWVGDLFTGGLYDEHIDLSEVPILGWHPPKLARNILAKKVMRKDVVALERVENVGRIVEILRSTRHHGFPVVNRIDASVGDSQFPNYGNLLGIVLRSQLIVLLQKKHFTLDYEGKYPASGYKPISLEDFSEFYPRVEDKVSKLGLTVADERSWVDLKSFMHPSPYRVPLDASLDSIHRVFRGLGLRFLLVVDRENRLRGIITRKDIARFKERRVKDSLNGIKRAATDFEFEDDGEDREIAPSATKLQKFHTSCYAVYRKAGQGKQNAVRGQIQDFKHELHYVLTTIFDEKAIQNVKNLSLLQLVKKAIIPQFRNFLRTQTVQLGKLFGVLTELSSNSSTISLSASCLLYLMARDQKSVPLSENCFRLISDLLKQDSQRAKMDEEYKKHTEAIWSILKDWHSNSESLSSRPIKFNVAFDNIASPYLALEALAYTATREHGVFFKQQLFTARRLFASDAGEKGHKHKVASDTSPPSPPSSDTLAAAQGWVSRILTGPASGDERKQSHSSMLSVGEYIYELQTHDAIGGDRDKYLDAYKKYATEVKAATPGATLFGSWNVLFGNQDQVVNLWRYQNGYADLDSHIRALQTNVSMKSAEVDYAKLCRRRRTVITKPFSYWGEPRAREPSHVYDLRSYVLKPGSMIEWGNAWAKGITHRREFNQDVAGFFSQVGQLYMVFHIWAYPSMVGRNTTRQLTWAKPGWDTTVEYTVPLIKKMQSRILVPTELSLLK</sequence>
<dbReference type="Gene3D" id="1.10.3080.10">
    <property type="entry name" value="Clc chloride channel"/>
    <property type="match status" value="1"/>
</dbReference>
<proteinExistence type="inferred from homology"/>
<feature type="domain" description="CBS" evidence="15">
    <location>
        <begin position="573"/>
        <end position="642"/>
    </location>
</feature>
<dbReference type="SUPFAM" id="SSF81340">
    <property type="entry name" value="Clc chloride channel"/>
    <property type="match status" value="1"/>
</dbReference>
<dbReference type="PANTHER" id="PTHR11689:SF136">
    <property type="entry name" value="H(+)_CL(-) EXCHANGE TRANSPORTER 7"/>
    <property type="match status" value="1"/>
</dbReference>
<dbReference type="FunFam" id="3.30.70.100:FF:000003">
    <property type="entry name" value="Protein NipSnap homolog 2"/>
    <property type="match status" value="1"/>
</dbReference>
<organism evidence="16 17">
    <name type="scientific">Globodera pallida</name>
    <name type="common">Potato cyst nematode worm</name>
    <name type="synonym">Heterodera pallida</name>
    <dbReference type="NCBI Taxonomy" id="36090"/>
    <lineage>
        <taxon>Eukaryota</taxon>
        <taxon>Metazoa</taxon>
        <taxon>Ecdysozoa</taxon>
        <taxon>Nematoda</taxon>
        <taxon>Chromadorea</taxon>
        <taxon>Rhabditida</taxon>
        <taxon>Tylenchina</taxon>
        <taxon>Tylenchomorpha</taxon>
        <taxon>Tylenchoidea</taxon>
        <taxon>Heteroderidae</taxon>
        <taxon>Heteroderinae</taxon>
        <taxon>Globodera</taxon>
    </lineage>
</organism>
<dbReference type="Gene3D" id="3.10.580.10">
    <property type="entry name" value="CBS-domain"/>
    <property type="match status" value="1"/>
</dbReference>
<dbReference type="InterPro" id="IPR012502">
    <property type="entry name" value="WAPL_dom"/>
</dbReference>
<evidence type="ECO:0000256" key="13">
    <source>
        <dbReference type="SAM" id="MobiDB-lite"/>
    </source>
</evidence>
<dbReference type="InterPro" id="IPR014743">
    <property type="entry name" value="Cl-channel_core"/>
</dbReference>
<keyword evidence="8 11" id="KW-0129">CBS domain</keyword>
<comment type="caution">
    <text evidence="12">Lacks conserved residue(s) required for the propagation of feature annotation.</text>
</comment>
<dbReference type="PANTHER" id="PTHR11689">
    <property type="entry name" value="CHLORIDE CHANNEL PROTEIN CLC FAMILY MEMBER"/>
    <property type="match status" value="1"/>
</dbReference>
<dbReference type="AlphaFoldDB" id="A0A183C6B4"/>
<evidence type="ECO:0000256" key="4">
    <source>
        <dbReference type="ARBA" id="ARBA00022692"/>
    </source>
</evidence>
<comment type="similarity">
    <text evidence="12">Belongs to the chloride channel (TC 2.A.49) family.</text>
</comment>
<reference evidence="17" key="2">
    <citation type="submission" date="2016-06" db="UniProtKB">
        <authorList>
            <consortium name="WormBaseParasite"/>
        </authorList>
    </citation>
    <scope>IDENTIFICATION</scope>
</reference>
<dbReference type="PRINTS" id="PR00762">
    <property type="entry name" value="CLCHANNEL"/>
</dbReference>
<dbReference type="InterPro" id="IPR022771">
    <property type="entry name" value="WAPL_C"/>
</dbReference>
<feature type="region of interest" description="Disordered" evidence="13">
    <location>
        <begin position="992"/>
        <end position="1013"/>
    </location>
</feature>
<dbReference type="PROSITE" id="PS51371">
    <property type="entry name" value="CBS"/>
    <property type="match status" value="2"/>
</dbReference>
<dbReference type="WBParaSite" id="GPLIN_000840900">
    <property type="protein sequence ID" value="GPLIN_000840900"/>
    <property type="gene ID" value="GPLIN_000840900"/>
</dbReference>
<evidence type="ECO:0000256" key="3">
    <source>
        <dbReference type="ARBA" id="ARBA00022448"/>
    </source>
</evidence>
<dbReference type="Pfam" id="PF00654">
    <property type="entry name" value="Voltage_CLC"/>
    <property type="match status" value="1"/>
</dbReference>
<keyword evidence="3 12" id="KW-0813">Transport</keyword>
<dbReference type="Gene3D" id="1.25.10.10">
    <property type="entry name" value="Leucine-rich Repeat Variant"/>
    <property type="match status" value="1"/>
</dbReference>